<proteinExistence type="predicted"/>
<dbReference type="EMBL" id="FMJE01000005">
    <property type="protein sequence ID" value="SCM82463.1"/>
    <property type="molecule type" value="Genomic_DNA"/>
</dbReference>
<name>A0A212LXZ0_9FIRM</name>
<gene>
    <name evidence="1" type="ORF">KL86SPO_50234</name>
</gene>
<dbReference type="RefSeq" id="WP_288185136.1">
    <property type="nucleotide sequence ID" value="NZ_LT608335.1"/>
</dbReference>
<protein>
    <submittedName>
        <fullName evidence="1">Uncharacterized protein</fullName>
    </submittedName>
</protein>
<evidence type="ECO:0000313" key="1">
    <source>
        <dbReference type="EMBL" id="SCM82463.1"/>
    </source>
</evidence>
<reference evidence="1" key="1">
    <citation type="submission" date="2016-08" db="EMBL/GenBank/DDBJ databases">
        <authorList>
            <person name="Seilhamer J.J."/>
        </authorList>
    </citation>
    <scope>NUCLEOTIDE SEQUENCE</scope>
    <source>
        <strain evidence="1">86</strain>
    </source>
</reference>
<dbReference type="AlphaFoldDB" id="A0A212LXZ0"/>
<sequence length="76" mass="8732">MGNGSVFKGCPLVDYQFQQQNNSFLKFLCSSEIKERTPTVAGGEDMGEYNYWVPKWVYDFQTLVVVLFSVGEIEEH</sequence>
<accession>A0A212LXZ0</accession>
<organism evidence="1">
    <name type="scientific">uncultured Sporomusa sp</name>
    <dbReference type="NCBI Taxonomy" id="307249"/>
    <lineage>
        <taxon>Bacteria</taxon>
        <taxon>Bacillati</taxon>
        <taxon>Bacillota</taxon>
        <taxon>Negativicutes</taxon>
        <taxon>Selenomonadales</taxon>
        <taxon>Sporomusaceae</taxon>
        <taxon>Sporomusa</taxon>
        <taxon>environmental samples</taxon>
    </lineage>
</organism>